<keyword evidence="3" id="KW-1185">Reference proteome</keyword>
<reference evidence="2" key="2">
    <citation type="journal article" date="2022" name="Res Sq">
        <title>Comparative Genomics Reveals Insights into the Divergent Evolution of Astigmatic Mites and Household Pest Adaptations.</title>
        <authorList>
            <person name="Xiong Q."/>
            <person name="Wan A.T.-Y."/>
            <person name="Liu X.-Y."/>
            <person name="Fung C.S.-H."/>
            <person name="Xiao X."/>
            <person name="Malainual N."/>
            <person name="Hou J."/>
            <person name="Wang L."/>
            <person name="Wang M."/>
            <person name="Yang K."/>
            <person name="Cui Y."/>
            <person name="Leung E."/>
            <person name="Nong W."/>
            <person name="Shin S.-K."/>
            <person name="Au S."/>
            <person name="Jeong K.Y."/>
            <person name="Chew F.T."/>
            <person name="Hui J."/>
            <person name="Leung T.F."/>
            <person name="Tungtrongchitr A."/>
            <person name="Zhong N."/>
            <person name="Liu Z."/>
            <person name="Tsui S."/>
        </authorList>
    </citation>
    <scope>NUCLEOTIDE SEQUENCE</scope>
    <source>
        <strain evidence="2">Derf</strain>
        <tissue evidence="2">Whole organism</tissue>
    </source>
</reference>
<reference evidence="2" key="1">
    <citation type="submission" date="2013-05" db="EMBL/GenBank/DDBJ databases">
        <authorList>
            <person name="Yim A.K.Y."/>
            <person name="Chan T.F."/>
            <person name="Ji K.M."/>
            <person name="Liu X.Y."/>
            <person name="Zhou J.W."/>
            <person name="Li R.Q."/>
            <person name="Yang K.Y."/>
            <person name="Li J."/>
            <person name="Li M."/>
            <person name="Law P.T.W."/>
            <person name="Wu Y.L."/>
            <person name="Cai Z.L."/>
            <person name="Qin H."/>
            <person name="Bao Y."/>
            <person name="Leung R.K.K."/>
            <person name="Ng P.K.S."/>
            <person name="Zou J."/>
            <person name="Zhong X.J."/>
            <person name="Ran P.X."/>
            <person name="Zhong N.S."/>
            <person name="Liu Z.G."/>
            <person name="Tsui S.K.W."/>
        </authorList>
    </citation>
    <scope>NUCLEOTIDE SEQUENCE</scope>
    <source>
        <strain evidence="2">Derf</strain>
        <tissue evidence="2">Whole organism</tissue>
    </source>
</reference>
<evidence type="ECO:0000313" key="2">
    <source>
        <dbReference type="EMBL" id="KAH9501119.1"/>
    </source>
</evidence>
<dbReference type="Proteomes" id="UP000790347">
    <property type="component" value="Unassembled WGS sequence"/>
</dbReference>
<keyword evidence="1" id="KW-0812">Transmembrane</keyword>
<feature type="transmembrane region" description="Helical" evidence="1">
    <location>
        <begin position="6"/>
        <end position="24"/>
    </location>
</feature>
<sequence length="111" mass="12826">MTPFCWYLVAIIFVFAAIAFYCYCYDDDHSLLLLPVVVAVAAAAVDDDNRNEIENKKRKLFEKVANSEKNTVAPKQKFSNFFGKFISELSEKKRKQRNQEAGFSELFRISK</sequence>
<gene>
    <name evidence="2" type="ORF">DERF_011986</name>
</gene>
<dbReference type="AlphaFoldDB" id="A0A922HRP6"/>
<keyword evidence="1" id="KW-1133">Transmembrane helix</keyword>
<evidence type="ECO:0000256" key="1">
    <source>
        <dbReference type="SAM" id="Phobius"/>
    </source>
</evidence>
<protein>
    <submittedName>
        <fullName evidence="2">Uncharacterized protein</fullName>
    </submittedName>
</protein>
<accession>A0A922HRP6</accession>
<comment type="caution">
    <text evidence="2">The sequence shown here is derived from an EMBL/GenBank/DDBJ whole genome shotgun (WGS) entry which is preliminary data.</text>
</comment>
<dbReference type="EMBL" id="ASGP02000006">
    <property type="protein sequence ID" value="KAH9501119.1"/>
    <property type="molecule type" value="Genomic_DNA"/>
</dbReference>
<name>A0A922HRP6_DERFA</name>
<evidence type="ECO:0000313" key="3">
    <source>
        <dbReference type="Proteomes" id="UP000790347"/>
    </source>
</evidence>
<keyword evidence="1" id="KW-0472">Membrane</keyword>
<proteinExistence type="predicted"/>
<organism evidence="2 3">
    <name type="scientific">Dermatophagoides farinae</name>
    <name type="common">American house dust mite</name>
    <dbReference type="NCBI Taxonomy" id="6954"/>
    <lineage>
        <taxon>Eukaryota</taxon>
        <taxon>Metazoa</taxon>
        <taxon>Ecdysozoa</taxon>
        <taxon>Arthropoda</taxon>
        <taxon>Chelicerata</taxon>
        <taxon>Arachnida</taxon>
        <taxon>Acari</taxon>
        <taxon>Acariformes</taxon>
        <taxon>Sarcoptiformes</taxon>
        <taxon>Astigmata</taxon>
        <taxon>Psoroptidia</taxon>
        <taxon>Analgoidea</taxon>
        <taxon>Pyroglyphidae</taxon>
        <taxon>Dermatophagoidinae</taxon>
        <taxon>Dermatophagoides</taxon>
    </lineage>
</organism>